<dbReference type="RefSeq" id="XP_045956725.1">
    <property type="nucleotide sequence ID" value="XM_046096957.1"/>
</dbReference>
<dbReference type="EMBL" id="JAGPXC010000006">
    <property type="protein sequence ID" value="KAH6652447.1"/>
    <property type="molecule type" value="Genomic_DNA"/>
</dbReference>
<evidence type="ECO:0000313" key="7">
    <source>
        <dbReference type="EMBL" id="KAH6652447.1"/>
    </source>
</evidence>
<dbReference type="Pfam" id="PF00704">
    <property type="entry name" value="Glyco_hydro_18"/>
    <property type="match status" value="1"/>
</dbReference>
<dbReference type="AlphaFoldDB" id="A0A9P8UHG8"/>
<dbReference type="Gene3D" id="3.20.20.80">
    <property type="entry name" value="Glycosidases"/>
    <property type="match status" value="1"/>
</dbReference>
<dbReference type="InterPro" id="IPR050314">
    <property type="entry name" value="Glycosyl_Hydrlase_18"/>
</dbReference>
<dbReference type="InterPro" id="IPR001223">
    <property type="entry name" value="Glyco_hydro18_cat"/>
</dbReference>
<dbReference type="EC" id="3.2.1.14" evidence="2"/>
<dbReference type="OrthoDB" id="73875at2759"/>
<gene>
    <name evidence="7" type="ORF">BKA67DRAFT_489091</name>
</gene>
<organism evidence="7 8">
    <name type="scientific">Truncatella angustata</name>
    <dbReference type="NCBI Taxonomy" id="152316"/>
    <lineage>
        <taxon>Eukaryota</taxon>
        <taxon>Fungi</taxon>
        <taxon>Dikarya</taxon>
        <taxon>Ascomycota</taxon>
        <taxon>Pezizomycotina</taxon>
        <taxon>Sordariomycetes</taxon>
        <taxon>Xylariomycetidae</taxon>
        <taxon>Amphisphaeriales</taxon>
        <taxon>Sporocadaceae</taxon>
        <taxon>Truncatella</taxon>
    </lineage>
</organism>
<evidence type="ECO:0000259" key="6">
    <source>
        <dbReference type="PROSITE" id="PS51910"/>
    </source>
</evidence>
<dbReference type="InterPro" id="IPR036861">
    <property type="entry name" value="Endochitinase-like_sf"/>
</dbReference>
<evidence type="ECO:0000313" key="8">
    <source>
        <dbReference type="Proteomes" id="UP000758603"/>
    </source>
</evidence>
<dbReference type="SUPFAM" id="SSF54556">
    <property type="entry name" value="Chitinase insertion domain"/>
    <property type="match status" value="1"/>
</dbReference>
<evidence type="ECO:0000259" key="5">
    <source>
        <dbReference type="PROSITE" id="PS50941"/>
    </source>
</evidence>
<dbReference type="InterPro" id="IPR017853">
    <property type="entry name" value="GH"/>
</dbReference>
<dbReference type="SUPFAM" id="SSF57016">
    <property type="entry name" value="Plant lectins/antimicrobial peptides"/>
    <property type="match status" value="1"/>
</dbReference>
<feature type="non-terminal residue" evidence="7">
    <location>
        <position position="424"/>
    </location>
</feature>
<dbReference type="PANTHER" id="PTHR11177:SF333">
    <property type="entry name" value="CHITINASE"/>
    <property type="match status" value="1"/>
</dbReference>
<feature type="disulfide bond" evidence="4">
    <location>
        <begin position="18"/>
        <end position="32"/>
    </location>
</feature>
<dbReference type="SMART" id="SM00270">
    <property type="entry name" value="ChtBD1"/>
    <property type="match status" value="1"/>
</dbReference>
<dbReference type="PROSITE" id="PS51910">
    <property type="entry name" value="GH18_2"/>
    <property type="match status" value="1"/>
</dbReference>
<evidence type="ECO:0000256" key="2">
    <source>
        <dbReference type="ARBA" id="ARBA00012729"/>
    </source>
</evidence>
<dbReference type="Proteomes" id="UP000758603">
    <property type="component" value="Unassembled WGS sequence"/>
</dbReference>
<dbReference type="InterPro" id="IPR029070">
    <property type="entry name" value="Chitinase_insertion_sf"/>
</dbReference>
<dbReference type="GeneID" id="70125849"/>
<dbReference type="PROSITE" id="PS50941">
    <property type="entry name" value="CHIT_BIND_I_2"/>
    <property type="match status" value="1"/>
</dbReference>
<protein>
    <recommendedName>
        <fullName evidence="2">chitinase</fullName>
        <ecNumber evidence="2">3.2.1.14</ecNumber>
    </recommendedName>
</protein>
<dbReference type="GO" id="GO:0008843">
    <property type="term" value="F:endochitinase activity"/>
    <property type="evidence" value="ECO:0007669"/>
    <property type="project" value="UniProtKB-EC"/>
</dbReference>
<reference evidence="7" key="1">
    <citation type="journal article" date="2021" name="Nat. Commun.">
        <title>Genetic determinants of endophytism in the Arabidopsis root mycobiome.</title>
        <authorList>
            <person name="Mesny F."/>
            <person name="Miyauchi S."/>
            <person name="Thiergart T."/>
            <person name="Pickel B."/>
            <person name="Atanasova L."/>
            <person name="Karlsson M."/>
            <person name="Huettel B."/>
            <person name="Barry K.W."/>
            <person name="Haridas S."/>
            <person name="Chen C."/>
            <person name="Bauer D."/>
            <person name="Andreopoulos W."/>
            <person name="Pangilinan J."/>
            <person name="LaButti K."/>
            <person name="Riley R."/>
            <person name="Lipzen A."/>
            <person name="Clum A."/>
            <person name="Drula E."/>
            <person name="Henrissat B."/>
            <person name="Kohler A."/>
            <person name="Grigoriev I.V."/>
            <person name="Martin F.M."/>
            <person name="Hacquard S."/>
        </authorList>
    </citation>
    <scope>NUCLEOTIDE SEQUENCE</scope>
    <source>
        <strain evidence="7">MPI-SDFR-AT-0073</strain>
    </source>
</reference>
<feature type="domain" description="Chitin-binding type-1" evidence="5">
    <location>
        <begin position="1"/>
        <end position="54"/>
    </location>
</feature>
<dbReference type="InterPro" id="IPR001002">
    <property type="entry name" value="Chitin-bd_1"/>
</dbReference>
<dbReference type="Gene3D" id="3.10.50.10">
    <property type="match status" value="1"/>
</dbReference>
<comment type="caution">
    <text evidence="4">Lacks conserved residue(s) required for the propagation of feature annotation.</text>
</comment>
<comment type="caution">
    <text evidence="7">The sequence shown here is derived from an EMBL/GenBank/DDBJ whole genome shotgun (WGS) entry which is preliminary data.</text>
</comment>
<dbReference type="InterPro" id="IPR011583">
    <property type="entry name" value="Chitinase_II/V-like_cat"/>
</dbReference>
<evidence type="ECO:0000256" key="4">
    <source>
        <dbReference type="PROSITE-ProRule" id="PRU00261"/>
    </source>
</evidence>
<dbReference type="SUPFAM" id="SSF51445">
    <property type="entry name" value="(Trans)glycosidases"/>
    <property type="match status" value="1"/>
</dbReference>
<feature type="domain" description="GH18" evidence="6">
    <location>
        <begin position="69"/>
        <end position="424"/>
    </location>
</feature>
<dbReference type="GO" id="GO:0008061">
    <property type="term" value="F:chitin binding"/>
    <property type="evidence" value="ECO:0007669"/>
    <property type="project" value="UniProtKB-UniRule"/>
</dbReference>
<keyword evidence="3 4" id="KW-0147">Chitin-binding</keyword>
<evidence type="ECO:0000256" key="1">
    <source>
        <dbReference type="ARBA" id="ARBA00008682"/>
    </source>
</evidence>
<dbReference type="GO" id="GO:0005975">
    <property type="term" value="P:carbohydrate metabolic process"/>
    <property type="evidence" value="ECO:0007669"/>
    <property type="project" value="InterPro"/>
</dbReference>
<comment type="similarity">
    <text evidence="1">Belongs to the glycosyl hydrolase 18 family. Chitinase class V subfamily.</text>
</comment>
<keyword evidence="8" id="KW-1185">Reference proteome</keyword>
<proteinExistence type="inferred from homology"/>
<dbReference type="PANTHER" id="PTHR11177">
    <property type="entry name" value="CHITINASE"/>
    <property type="match status" value="1"/>
</dbReference>
<dbReference type="SMART" id="SM00636">
    <property type="entry name" value="Glyco_18"/>
    <property type="match status" value="1"/>
</dbReference>
<evidence type="ECO:0000256" key="3">
    <source>
        <dbReference type="ARBA" id="ARBA00022669"/>
    </source>
</evidence>
<name>A0A9P8UHG8_9PEZI</name>
<keyword evidence="4" id="KW-1015">Disulfide bond</keyword>
<accession>A0A9P8UHG8</accession>
<keyword evidence="7" id="KW-0378">Hydrolase</keyword>
<dbReference type="Gene3D" id="3.30.60.10">
    <property type="entry name" value="Endochitinase-like"/>
    <property type="match status" value="1"/>
</dbReference>
<dbReference type="Pfam" id="PF00187">
    <property type="entry name" value="Chitin_bind_1"/>
    <property type="match status" value="1"/>
</dbReference>
<sequence length="424" mass="46050">MCGPYSIDGDQKCGMNLCCSAYGWCGTDDVHCDSTPTEANGMAPCQADYGLCKIIPAPSCGEGSGSTNGRAIGYYQASNTRDRLCNRISPSQINLDGLTHLYFAFAKFDPSTFAIVPGDTADEELYPEFTALQSKGVKTWVAIGGFDFSDPGTATHTAWSDMVSKSASRSAFITSLMAFMKKWGFQGVDIDWEYPAAAARGGVLADTVNFVSLVKEMKSAFGDSYGISLTLAPDYWYLRGFDAKGMEPYVDFFGFMAYDLHGSWDTDVKTLGSKVRGQADIRDISNDTLPLWFDDLTPSKINFGLAYYGRGYTLSDPSCNTLNCAFSGPSKPGTCTNFAGVMSLLEIENIIKEKKLQPTLLSEAMMKQITWDDQWIGYDDADTIKLKKAWADGQCFGGTMVWSVDFNSGSGSGDTPTKTTDGTC</sequence>
<dbReference type="CDD" id="cd00035">
    <property type="entry name" value="ChtBD1"/>
    <property type="match status" value="1"/>
</dbReference>
<feature type="disulfide bond" evidence="4">
    <location>
        <begin position="13"/>
        <end position="25"/>
    </location>
</feature>